<feature type="compositionally biased region" description="Basic and acidic residues" evidence="1">
    <location>
        <begin position="9"/>
        <end position="18"/>
    </location>
</feature>
<evidence type="ECO:0000256" key="1">
    <source>
        <dbReference type="SAM" id="MobiDB-lite"/>
    </source>
</evidence>
<organism evidence="2 3">
    <name type="scientific">Halobaculum gomorrense</name>
    <dbReference type="NCBI Taxonomy" id="43928"/>
    <lineage>
        <taxon>Archaea</taxon>
        <taxon>Methanobacteriati</taxon>
        <taxon>Methanobacteriota</taxon>
        <taxon>Stenosarchaea group</taxon>
        <taxon>Halobacteria</taxon>
        <taxon>Halobacteriales</taxon>
        <taxon>Haloferacaceae</taxon>
        <taxon>Halobaculum</taxon>
    </lineage>
</organism>
<accession>A0A1M5K423</accession>
<evidence type="ECO:0000313" key="3">
    <source>
        <dbReference type="Proteomes" id="UP000184357"/>
    </source>
</evidence>
<gene>
    <name evidence="2" type="ORF">SAMN05443636_0369</name>
</gene>
<dbReference type="STRING" id="43928.SAMN05443636_0369"/>
<sequence length="29" mass="3371">MTFNPNPKTDLDEIDNRELSLFSTEGDDR</sequence>
<evidence type="ECO:0000313" key="2">
    <source>
        <dbReference type="EMBL" id="SHG47528.1"/>
    </source>
</evidence>
<keyword evidence="3" id="KW-1185">Reference proteome</keyword>
<dbReference type="EMBL" id="FQWV01000001">
    <property type="protein sequence ID" value="SHG47528.1"/>
    <property type="molecule type" value="Genomic_DNA"/>
</dbReference>
<protein>
    <submittedName>
        <fullName evidence="2">Uncharacterized protein</fullName>
    </submittedName>
</protein>
<dbReference type="Proteomes" id="UP000184357">
    <property type="component" value="Unassembled WGS sequence"/>
</dbReference>
<proteinExistence type="predicted"/>
<reference evidence="2 3" key="1">
    <citation type="submission" date="2016-11" db="EMBL/GenBank/DDBJ databases">
        <authorList>
            <person name="Jaros S."/>
            <person name="Januszkiewicz K."/>
            <person name="Wedrychowicz H."/>
        </authorList>
    </citation>
    <scope>NUCLEOTIDE SEQUENCE [LARGE SCALE GENOMIC DNA]</scope>
    <source>
        <strain evidence="2 3">DSM 9297</strain>
    </source>
</reference>
<dbReference type="AlphaFoldDB" id="A0A1M5K423"/>
<name>A0A1M5K423_9EURY</name>
<feature type="region of interest" description="Disordered" evidence="1">
    <location>
        <begin position="1"/>
        <end position="29"/>
    </location>
</feature>